<dbReference type="Proteomes" id="UP001249851">
    <property type="component" value="Unassembled WGS sequence"/>
</dbReference>
<feature type="compositionally biased region" description="Polar residues" evidence="2">
    <location>
        <begin position="384"/>
        <end position="395"/>
    </location>
</feature>
<keyword evidence="4" id="KW-1185">Reference proteome</keyword>
<feature type="region of interest" description="Disordered" evidence="2">
    <location>
        <begin position="458"/>
        <end position="485"/>
    </location>
</feature>
<feature type="compositionally biased region" description="Polar residues" evidence="2">
    <location>
        <begin position="274"/>
        <end position="284"/>
    </location>
</feature>
<evidence type="ECO:0000256" key="1">
    <source>
        <dbReference type="SAM" id="Coils"/>
    </source>
</evidence>
<name>A0AAD9UX22_ACRCE</name>
<feature type="region of interest" description="Disordered" evidence="2">
    <location>
        <begin position="326"/>
        <end position="398"/>
    </location>
</feature>
<dbReference type="EMBL" id="JARQWQ010000080">
    <property type="protein sequence ID" value="KAK2553174.1"/>
    <property type="molecule type" value="Genomic_DNA"/>
</dbReference>
<comment type="caution">
    <text evidence="3">The sequence shown here is derived from an EMBL/GenBank/DDBJ whole genome shotgun (WGS) entry which is preliminary data.</text>
</comment>
<protein>
    <submittedName>
        <fullName evidence="3">Uncharacterized protein</fullName>
    </submittedName>
</protein>
<sequence length="509" mass="56402">MASRSKVRDNRLSKLGNRMVSTRLRNEKLAEKELEQKMKALQEKERKSMVKICETSLDVKYDCRRQRNTQAMEGRLLEDQVNGRSLHSPSVSRRGSFALMTSRGEQDRKPESPTTMRHGTPSETAVTNPEIWINNKTSDGEDLTSSHSSDSSVTCGLSPSNSPPPDDNVFVNDEENSQNLLKVFSQSSRGTQRRRSAPETMDLSPKLLIQLAKSSPEVRRQCATMKAAAAANENRNSEANTALLHARRRGSTADELQRNATEQEKTEKRAASPAENNRISATVSYSSVDKSNHLVRSPRALRRRTFSGNRNLISIDTAEALLKEKVPEQQAPLSPRLKRPPSPLVSRRGLTGAPHPHSTTKDPTSESILPGLTRPQSPRPPLRNTLSPFYGSRSTPLPVHESIQSGEWQVEDLKVEHDLMTRRRGSFSSPPTDSSQCHAAARQGSALLSKIDLNSLSPTSPLRKAMENPQATLNPAPASPHEYRRHSVATEDLQGRVDDFLKALATKGN</sequence>
<gene>
    <name evidence="3" type="ORF">P5673_025632</name>
</gene>
<organism evidence="3 4">
    <name type="scientific">Acropora cervicornis</name>
    <name type="common">Staghorn coral</name>
    <dbReference type="NCBI Taxonomy" id="6130"/>
    <lineage>
        <taxon>Eukaryota</taxon>
        <taxon>Metazoa</taxon>
        <taxon>Cnidaria</taxon>
        <taxon>Anthozoa</taxon>
        <taxon>Hexacorallia</taxon>
        <taxon>Scleractinia</taxon>
        <taxon>Astrocoeniina</taxon>
        <taxon>Acroporidae</taxon>
        <taxon>Acropora</taxon>
    </lineage>
</organism>
<feature type="region of interest" description="Disordered" evidence="2">
    <location>
        <begin position="246"/>
        <end position="284"/>
    </location>
</feature>
<evidence type="ECO:0000313" key="3">
    <source>
        <dbReference type="EMBL" id="KAK2553174.1"/>
    </source>
</evidence>
<feature type="compositionally biased region" description="Basic and acidic residues" evidence="2">
    <location>
        <begin position="251"/>
        <end position="270"/>
    </location>
</feature>
<dbReference type="AlphaFoldDB" id="A0AAD9UX22"/>
<feature type="coiled-coil region" evidence="1">
    <location>
        <begin position="24"/>
        <end position="51"/>
    </location>
</feature>
<reference evidence="3" key="2">
    <citation type="journal article" date="2023" name="Science">
        <title>Genomic signatures of disease resistance in endangered staghorn corals.</title>
        <authorList>
            <person name="Vollmer S.V."/>
            <person name="Selwyn J.D."/>
            <person name="Despard B.A."/>
            <person name="Roesel C.L."/>
        </authorList>
    </citation>
    <scope>NUCLEOTIDE SEQUENCE</scope>
    <source>
        <strain evidence="3">K2</strain>
    </source>
</reference>
<evidence type="ECO:0000313" key="4">
    <source>
        <dbReference type="Proteomes" id="UP001249851"/>
    </source>
</evidence>
<evidence type="ECO:0000256" key="2">
    <source>
        <dbReference type="SAM" id="MobiDB-lite"/>
    </source>
</evidence>
<proteinExistence type="predicted"/>
<reference evidence="3" key="1">
    <citation type="journal article" date="2023" name="G3 (Bethesda)">
        <title>Whole genome assembly and annotation of the endangered Caribbean coral Acropora cervicornis.</title>
        <authorList>
            <person name="Selwyn J.D."/>
            <person name="Vollmer S.V."/>
        </authorList>
    </citation>
    <scope>NUCLEOTIDE SEQUENCE</scope>
    <source>
        <strain evidence="3">K2</strain>
    </source>
</reference>
<feature type="region of interest" description="Disordered" evidence="2">
    <location>
        <begin position="72"/>
        <end position="204"/>
    </location>
</feature>
<feature type="compositionally biased region" description="Polar residues" evidence="2">
    <location>
        <begin position="112"/>
        <end position="127"/>
    </location>
</feature>
<feature type="compositionally biased region" description="Polar residues" evidence="2">
    <location>
        <begin position="82"/>
        <end position="93"/>
    </location>
</feature>
<keyword evidence="1" id="KW-0175">Coiled coil</keyword>
<accession>A0AAD9UX22</accession>